<comment type="caution">
    <text evidence="1">The sequence shown here is derived from an EMBL/GenBank/DDBJ whole genome shotgun (WGS) entry which is preliminary data.</text>
</comment>
<organism evidence="1 2">
    <name type="scientific">Zostera marina</name>
    <name type="common">Eelgrass</name>
    <dbReference type="NCBI Taxonomy" id="29655"/>
    <lineage>
        <taxon>Eukaryota</taxon>
        <taxon>Viridiplantae</taxon>
        <taxon>Streptophyta</taxon>
        <taxon>Embryophyta</taxon>
        <taxon>Tracheophyta</taxon>
        <taxon>Spermatophyta</taxon>
        <taxon>Magnoliopsida</taxon>
        <taxon>Liliopsida</taxon>
        <taxon>Zosteraceae</taxon>
        <taxon>Zostera</taxon>
    </lineage>
</organism>
<evidence type="ECO:0000313" key="1">
    <source>
        <dbReference type="EMBL" id="KMZ74530.1"/>
    </source>
</evidence>
<keyword evidence="2" id="KW-1185">Reference proteome</keyword>
<protein>
    <submittedName>
        <fullName evidence="1">Uncharacterized protein</fullName>
    </submittedName>
</protein>
<sequence>MALTIFEIISFFQNSRFIFGTVIQSGIFFKIISDKSIEGDHGLIWISFALHQFHSFSITRK</sequence>
<dbReference type="EMBL" id="LFYR01000291">
    <property type="protein sequence ID" value="KMZ74530.1"/>
    <property type="molecule type" value="Genomic_DNA"/>
</dbReference>
<name>A0A0K9Q250_ZOSMR</name>
<accession>A0A0K9Q250</accession>
<proteinExistence type="predicted"/>
<reference evidence="2" key="1">
    <citation type="journal article" date="2016" name="Nature">
        <title>The genome of the seagrass Zostera marina reveals angiosperm adaptation to the sea.</title>
        <authorList>
            <person name="Olsen J.L."/>
            <person name="Rouze P."/>
            <person name="Verhelst B."/>
            <person name="Lin Y.-C."/>
            <person name="Bayer T."/>
            <person name="Collen J."/>
            <person name="Dattolo E."/>
            <person name="De Paoli E."/>
            <person name="Dittami S."/>
            <person name="Maumus F."/>
            <person name="Michel G."/>
            <person name="Kersting A."/>
            <person name="Lauritano C."/>
            <person name="Lohaus R."/>
            <person name="Toepel M."/>
            <person name="Tonon T."/>
            <person name="Vanneste K."/>
            <person name="Amirebrahimi M."/>
            <person name="Brakel J."/>
            <person name="Bostroem C."/>
            <person name="Chovatia M."/>
            <person name="Grimwood J."/>
            <person name="Jenkins J.W."/>
            <person name="Jueterbock A."/>
            <person name="Mraz A."/>
            <person name="Stam W.T."/>
            <person name="Tice H."/>
            <person name="Bornberg-Bauer E."/>
            <person name="Green P.J."/>
            <person name="Pearson G.A."/>
            <person name="Procaccini G."/>
            <person name="Duarte C.M."/>
            <person name="Schmutz J."/>
            <person name="Reusch T.B.H."/>
            <person name="Van de Peer Y."/>
        </authorList>
    </citation>
    <scope>NUCLEOTIDE SEQUENCE [LARGE SCALE GENOMIC DNA]</scope>
    <source>
        <strain evidence="2">cv. Finnish</strain>
    </source>
</reference>
<evidence type="ECO:0000313" key="2">
    <source>
        <dbReference type="Proteomes" id="UP000036987"/>
    </source>
</evidence>
<dbReference type="AlphaFoldDB" id="A0A0K9Q250"/>
<gene>
    <name evidence="1" type="ORF">ZOSMA_126G00160</name>
</gene>
<dbReference type="Proteomes" id="UP000036987">
    <property type="component" value="Unassembled WGS sequence"/>
</dbReference>